<dbReference type="EMBL" id="OU895878">
    <property type="protein sequence ID" value="CAG9803386.1"/>
    <property type="molecule type" value="Genomic_DNA"/>
</dbReference>
<dbReference type="SMART" id="SM01260">
    <property type="entry name" value="LANC_like"/>
    <property type="match status" value="1"/>
</dbReference>
<protein>
    <recommendedName>
        <fullName evidence="2">LanC-like protein 3 homolog</fullName>
    </recommendedName>
</protein>
<sequence>MSERYFVNKFSDYPGTQTVHIDKTFIKDLIGKYVESVLKNTDPRKYKNFRSDLYVGLSGIAFMFLKLSKSPLKDQYPALEQAKLYADAAEESLILSGSRKHISLLSGDAGVHIVSAAVNKAIGRSSDNVIENLLKGINIFDNPEYLDDGQDEMLVGRCGYIMGINWLNQQLSNEVISSNEMNRLAQIMLKSGRDYSQLKKLDVPLMYQYHGREYLGVAHGISAILFSLLQVELSESDMKDVKDTIDIILALQDSSGNFPSKYNKSEAHLVHWCHGCPGIIYLMAKAFKIFGDQKYLNSCLKCGDLVWEKGLLKKGPGICHGIGSSGYVHLLLYRLTNDQKHLHRAQKFAEFLVDEEFLSEAREPDRPFSLFEGISGTICYLLDLLDPDHSEFPFMNVF</sequence>
<evidence type="ECO:0000313" key="5">
    <source>
        <dbReference type="Proteomes" id="UP001153620"/>
    </source>
</evidence>
<keyword evidence="3" id="KW-0479">Metal-binding</keyword>
<reference evidence="4" key="2">
    <citation type="submission" date="2022-10" db="EMBL/GenBank/DDBJ databases">
        <authorList>
            <consortium name="ENA_rothamsted_submissions"/>
            <consortium name="culmorum"/>
            <person name="King R."/>
        </authorList>
    </citation>
    <scope>NUCLEOTIDE SEQUENCE</scope>
</reference>
<proteinExistence type="inferred from homology"/>
<name>A0A9N9RV47_9DIPT</name>
<dbReference type="SUPFAM" id="SSF158745">
    <property type="entry name" value="LanC-like"/>
    <property type="match status" value="1"/>
</dbReference>
<dbReference type="GO" id="GO:0046872">
    <property type="term" value="F:metal ion binding"/>
    <property type="evidence" value="ECO:0007669"/>
    <property type="project" value="UniProtKB-KW"/>
</dbReference>
<dbReference type="OrthoDB" id="10257263at2759"/>
<dbReference type="AlphaFoldDB" id="A0A9N9RV47"/>
<gene>
    <name evidence="4" type="ORF">CHIRRI_LOCUS6286</name>
</gene>
<dbReference type="GO" id="GO:0005975">
    <property type="term" value="P:carbohydrate metabolic process"/>
    <property type="evidence" value="ECO:0007669"/>
    <property type="project" value="InterPro"/>
</dbReference>
<accession>A0A9N9RV47</accession>
<evidence type="ECO:0000313" key="4">
    <source>
        <dbReference type="EMBL" id="CAG9803386.1"/>
    </source>
</evidence>
<dbReference type="PRINTS" id="PR01951">
    <property type="entry name" value="LANCEUKARYTE"/>
</dbReference>
<dbReference type="InterPro" id="IPR020464">
    <property type="entry name" value="LanC-like_prot_euk"/>
</dbReference>
<dbReference type="GO" id="GO:0005886">
    <property type="term" value="C:plasma membrane"/>
    <property type="evidence" value="ECO:0007669"/>
    <property type="project" value="TreeGrafter"/>
</dbReference>
<evidence type="ECO:0000256" key="2">
    <source>
        <dbReference type="ARBA" id="ARBA00069999"/>
    </source>
</evidence>
<comment type="similarity">
    <text evidence="1">Belongs to the LanC-like protein family.</text>
</comment>
<dbReference type="GO" id="GO:0031179">
    <property type="term" value="P:peptide modification"/>
    <property type="evidence" value="ECO:0007669"/>
    <property type="project" value="InterPro"/>
</dbReference>
<feature type="binding site" evidence="3">
    <location>
        <position position="320"/>
    </location>
    <ligand>
        <name>Zn(2+)</name>
        <dbReference type="ChEBI" id="CHEBI:29105"/>
    </ligand>
</feature>
<feature type="binding site" evidence="3">
    <location>
        <position position="319"/>
    </location>
    <ligand>
        <name>Zn(2+)</name>
        <dbReference type="ChEBI" id="CHEBI:29105"/>
    </ligand>
</feature>
<dbReference type="InterPro" id="IPR012341">
    <property type="entry name" value="6hp_glycosidase-like_sf"/>
</dbReference>
<dbReference type="FunFam" id="1.50.10.10:FF:000012">
    <property type="entry name" value="LanC-like protein 3"/>
    <property type="match status" value="1"/>
</dbReference>
<dbReference type="PANTHER" id="PTHR12736">
    <property type="entry name" value="LANC-LIKE PROTEIN"/>
    <property type="match status" value="1"/>
</dbReference>
<organism evidence="4 5">
    <name type="scientific">Chironomus riparius</name>
    <dbReference type="NCBI Taxonomy" id="315576"/>
    <lineage>
        <taxon>Eukaryota</taxon>
        <taxon>Metazoa</taxon>
        <taxon>Ecdysozoa</taxon>
        <taxon>Arthropoda</taxon>
        <taxon>Hexapoda</taxon>
        <taxon>Insecta</taxon>
        <taxon>Pterygota</taxon>
        <taxon>Neoptera</taxon>
        <taxon>Endopterygota</taxon>
        <taxon>Diptera</taxon>
        <taxon>Nematocera</taxon>
        <taxon>Chironomoidea</taxon>
        <taxon>Chironomidae</taxon>
        <taxon>Chironominae</taxon>
        <taxon>Chironomus</taxon>
    </lineage>
</organism>
<feature type="binding site" evidence="3">
    <location>
        <position position="273"/>
    </location>
    <ligand>
        <name>Zn(2+)</name>
        <dbReference type="ChEBI" id="CHEBI:29105"/>
    </ligand>
</feature>
<dbReference type="Gene3D" id="1.50.10.10">
    <property type="match status" value="1"/>
</dbReference>
<dbReference type="PANTHER" id="PTHR12736:SF7">
    <property type="entry name" value="LANC-LIKE PROTEIN 3"/>
    <property type="match status" value="1"/>
</dbReference>
<reference evidence="4" key="1">
    <citation type="submission" date="2022-01" db="EMBL/GenBank/DDBJ databases">
        <authorList>
            <person name="King R."/>
        </authorList>
    </citation>
    <scope>NUCLEOTIDE SEQUENCE</scope>
</reference>
<evidence type="ECO:0000256" key="1">
    <source>
        <dbReference type="ARBA" id="ARBA00007179"/>
    </source>
</evidence>
<dbReference type="PRINTS" id="PR01950">
    <property type="entry name" value="LANCSUPER"/>
</dbReference>
<keyword evidence="3" id="KW-0862">Zinc</keyword>
<keyword evidence="5" id="KW-1185">Reference proteome</keyword>
<dbReference type="CDD" id="cd04794">
    <property type="entry name" value="euk_LANCL"/>
    <property type="match status" value="1"/>
</dbReference>
<dbReference type="InterPro" id="IPR007822">
    <property type="entry name" value="LANC-like"/>
</dbReference>
<evidence type="ECO:0000256" key="3">
    <source>
        <dbReference type="PIRSR" id="PIRSR607822-1"/>
    </source>
</evidence>
<dbReference type="Pfam" id="PF05147">
    <property type="entry name" value="LANC_like"/>
    <property type="match status" value="1"/>
</dbReference>
<dbReference type="Proteomes" id="UP001153620">
    <property type="component" value="Chromosome 2"/>
</dbReference>